<feature type="compositionally biased region" description="Low complexity" evidence="2">
    <location>
        <begin position="64"/>
        <end position="78"/>
    </location>
</feature>
<dbReference type="AlphaFoldDB" id="T1EZP6"/>
<dbReference type="GO" id="GO:0016514">
    <property type="term" value="C:SWI/SNF complex"/>
    <property type="evidence" value="ECO:0000318"/>
    <property type="project" value="GO_Central"/>
</dbReference>
<dbReference type="PANTHER" id="PTHR46232">
    <property type="entry name" value="SMARCE1 REGULATOR OF CHROMATIN"/>
    <property type="match status" value="1"/>
</dbReference>
<dbReference type="InterPro" id="IPR036910">
    <property type="entry name" value="HMG_box_dom_sf"/>
</dbReference>
<evidence type="ECO:0000313" key="5">
    <source>
        <dbReference type="EnsemblMetazoa" id="HelroP167700"/>
    </source>
</evidence>
<dbReference type="EnsemblMetazoa" id="HelroT167700">
    <property type="protein sequence ID" value="HelroP167700"/>
    <property type="gene ID" value="HelroG167700"/>
</dbReference>
<dbReference type="SUPFAM" id="SSF47095">
    <property type="entry name" value="HMG-box"/>
    <property type="match status" value="1"/>
</dbReference>
<keyword evidence="1" id="KW-0238">DNA-binding</keyword>
<dbReference type="PROSITE" id="PS50118">
    <property type="entry name" value="HMG_BOX_2"/>
    <property type="match status" value="1"/>
</dbReference>
<dbReference type="GO" id="GO:0016922">
    <property type="term" value="F:nuclear receptor binding"/>
    <property type="evidence" value="ECO:0000318"/>
    <property type="project" value="GO_Central"/>
</dbReference>
<dbReference type="CTD" id="20202046"/>
<dbReference type="InterPro" id="IPR009071">
    <property type="entry name" value="HMG_box_dom"/>
</dbReference>
<evidence type="ECO:0000313" key="6">
    <source>
        <dbReference type="Proteomes" id="UP000015101"/>
    </source>
</evidence>
<dbReference type="EMBL" id="AMQM01002833">
    <property type="status" value="NOT_ANNOTATED_CDS"/>
    <property type="molecule type" value="Genomic_DNA"/>
</dbReference>
<feature type="DNA-binding region" description="HMG box" evidence="1">
    <location>
        <begin position="1"/>
        <end position="44"/>
    </location>
</feature>
<dbReference type="InParanoid" id="T1EZP6"/>
<dbReference type="RefSeq" id="XP_009011697.1">
    <property type="nucleotide sequence ID" value="XM_009013449.1"/>
</dbReference>
<keyword evidence="1" id="KW-0539">Nucleus</keyword>
<gene>
    <name evidence="5" type="primary">20202046</name>
    <name evidence="4" type="ORF">HELRODRAFT_167700</name>
</gene>
<dbReference type="GO" id="GO:0045892">
    <property type="term" value="P:negative regulation of DNA-templated transcription"/>
    <property type="evidence" value="ECO:0000318"/>
    <property type="project" value="GO_Central"/>
</dbReference>
<reference evidence="5" key="3">
    <citation type="submission" date="2015-06" db="UniProtKB">
        <authorList>
            <consortium name="EnsemblMetazoa"/>
        </authorList>
    </citation>
    <scope>IDENTIFICATION</scope>
</reference>
<sequence>MSVCEIGATIGRMWRELSNEDKQRHNDDFTVDKVRYDSELKQYLKDTGLRSRDLIKIRAKNKAAAKSAARRPAQPQQAVQHVEGAHSDNHPHISHNNSNSQFGQSIFPIGMPVSMLPGFPNIWGSQQYASQQQMFASMQLAQQQNIYFNHQNFDSYNHMNSDSEPVAQPPSSMYL</sequence>
<organism evidence="5 6">
    <name type="scientific">Helobdella robusta</name>
    <name type="common">Californian leech</name>
    <dbReference type="NCBI Taxonomy" id="6412"/>
    <lineage>
        <taxon>Eukaryota</taxon>
        <taxon>Metazoa</taxon>
        <taxon>Spiralia</taxon>
        <taxon>Lophotrochozoa</taxon>
        <taxon>Annelida</taxon>
        <taxon>Clitellata</taxon>
        <taxon>Hirudinea</taxon>
        <taxon>Rhynchobdellida</taxon>
        <taxon>Glossiphoniidae</taxon>
        <taxon>Helobdella</taxon>
    </lineage>
</organism>
<accession>T1EZP6</accession>
<evidence type="ECO:0000259" key="3">
    <source>
        <dbReference type="PROSITE" id="PS50118"/>
    </source>
</evidence>
<dbReference type="Proteomes" id="UP000015101">
    <property type="component" value="Unassembled WGS sequence"/>
</dbReference>
<dbReference type="GeneID" id="20202046"/>
<dbReference type="STRING" id="6412.T1EZP6"/>
<feature type="domain" description="HMG box" evidence="3">
    <location>
        <begin position="1"/>
        <end position="44"/>
    </location>
</feature>
<dbReference type="Pfam" id="PF00505">
    <property type="entry name" value="HMG_box"/>
    <property type="match status" value="1"/>
</dbReference>
<reference evidence="6" key="1">
    <citation type="submission" date="2012-12" db="EMBL/GenBank/DDBJ databases">
        <authorList>
            <person name="Hellsten U."/>
            <person name="Grimwood J."/>
            <person name="Chapman J.A."/>
            <person name="Shapiro H."/>
            <person name="Aerts A."/>
            <person name="Otillar R.P."/>
            <person name="Terry A.Y."/>
            <person name="Boore J.L."/>
            <person name="Simakov O."/>
            <person name="Marletaz F."/>
            <person name="Cho S.-J."/>
            <person name="Edsinger-Gonzales E."/>
            <person name="Havlak P."/>
            <person name="Kuo D.-H."/>
            <person name="Larsson T."/>
            <person name="Lv J."/>
            <person name="Arendt D."/>
            <person name="Savage R."/>
            <person name="Osoegawa K."/>
            <person name="de Jong P."/>
            <person name="Lindberg D.R."/>
            <person name="Seaver E.C."/>
            <person name="Weisblat D.A."/>
            <person name="Putnam N.H."/>
            <person name="Grigoriev I.V."/>
            <person name="Rokhsar D.S."/>
        </authorList>
    </citation>
    <scope>NUCLEOTIDE SEQUENCE</scope>
</reference>
<dbReference type="KEGG" id="hro:HELRODRAFT_167700"/>
<dbReference type="PANTHER" id="PTHR46232:SF1">
    <property type="entry name" value="SWI_SNF-RELATED MATRIX-ASSOCIATED ACTIN-DEPENDENT REGULATOR OF CHROMATIN SUBFAMILY E MEMBER 1"/>
    <property type="match status" value="1"/>
</dbReference>
<protein>
    <recommendedName>
        <fullName evidence="3">HMG box domain-containing protein</fullName>
    </recommendedName>
</protein>
<name>T1EZP6_HELRO</name>
<proteinExistence type="predicted"/>
<dbReference type="Gene3D" id="1.10.30.10">
    <property type="entry name" value="High mobility group box domain"/>
    <property type="match status" value="1"/>
</dbReference>
<dbReference type="HOGENOM" id="CLU_1534212_0_0_1"/>
<dbReference type="GO" id="GO:0003677">
    <property type="term" value="F:DNA binding"/>
    <property type="evidence" value="ECO:0007669"/>
    <property type="project" value="UniProtKB-UniRule"/>
</dbReference>
<keyword evidence="6" id="KW-1185">Reference proteome</keyword>
<evidence type="ECO:0000313" key="4">
    <source>
        <dbReference type="EMBL" id="ESO09883.1"/>
    </source>
</evidence>
<evidence type="ECO:0000256" key="1">
    <source>
        <dbReference type="PROSITE-ProRule" id="PRU00267"/>
    </source>
</evidence>
<feature type="region of interest" description="Disordered" evidence="2">
    <location>
        <begin position="64"/>
        <end position="101"/>
    </location>
</feature>
<dbReference type="EMBL" id="KB095905">
    <property type="protein sequence ID" value="ESO09883.1"/>
    <property type="molecule type" value="Genomic_DNA"/>
</dbReference>
<evidence type="ECO:0000256" key="2">
    <source>
        <dbReference type="SAM" id="MobiDB-lite"/>
    </source>
</evidence>
<reference evidence="4 6" key="2">
    <citation type="journal article" date="2013" name="Nature">
        <title>Insights into bilaterian evolution from three spiralian genomes.</title>
        <authorList>
            <person name="Simakov O."/>
            <person name="Marletaz F."/>
            <person name="Cho S.J."/>
            <person name="Edsinger-Gonzales E."/>
            <person name="Havlak P."/>
            <person name="Hellsten U."/>
            <person name="Kuo D.H."/>
            <person name="Larsson T."/>
            <person name="Lv J."/>
            <person name="Arendt D."/>
            <person name="Savage R."/>
            <person name="Osoegawa K."/>
            <person name="de Jong P."/>
            <person name="Grimwood J."/>
            <person name="Chapman J.A."/>
            <person name="Shapiro H."/>
            <person name="Aerts A."/>
            <person name="Otillar R.P."/>
            <person name="Terry A.Y."/>
            <person name="Boore J.L."/>
            <person name="Grigoriev I.V."/>
            <person name="Lindberg D.R."/>
            <person name="Seaver E.C."/>
            <person name="Weisblat D.A."/>
            <person name="Putnam N.H."/>
            <person name="Rokhsar D.S."/>
        </authorList>
    </citation>
    <scope>NUCLEOTIDE SEQUENCE</scope>
</reference>